<sequence>MSVLIVHESMFGNTRQIAEAIAEGMTKELTRDGTRPIAEPVLLVTVAEAPSEIPEDVDLLLVGGPTHAFSMSRANTREDAVRQGGLASADVGIREWIERVTPRDSLRVVTFDTRVHVRMLPGSAAKSAVSALKHKGFRRAERGESFWVGGTPGPLSHDEVVRARAWGAALAGQFVGPTPAN</sequence>
<keyword evidence="3" id="KW-1185">Reference proteome</keyword>
<protein>
    <submittedName>
        <fullName evidence="2">Flavodoxin</fullName>
    </submittedName>
</protein>
<dbReference type="PATRIC" id="fig|584657.3.peg.3849"/>
<evidence type="ECO:0000313" key="3">
    <source>
        <dbReference type="Proteomes" id="UP000019494"/>
    </source>
</evidence>
<dbReference type="EMBL" id="AWQS01000281">
    <property type="protein sequence ID" value="EWT04275.1"/>
    <property type="molecule type" value="Genomic_DNA"/>
</dbReference>
<proteinExistence type="predicted"/>
<dbReference type="RefSeq" id="WP_034721278.1">
    <property type="nucleotide sequence ID" value="NZ_AWQS01000281.1"/>
</dbReference>
<dbReference type="Proteomes" id="UP000019494">
    <property type="component" value="Unassembled WGS sequence"/>
</dbReference>
<comment type="caution">
    <text evidence="2">The sequence shown here is derived from an EMBL/GenBank/DDBJ whole genome shotgun (WGS) entry which is preliminary data.</text>
</comment>
<feature type="domain" description="Flavodoxin-like" evidence="1">
    <location>
        <begin position="3"/>
        <end position="171"/>
    </location>
</feature>
<dbReference type="InterPro" id="IPR008254">
    <property type="entry name" value="Flavodoxin/NO_synth"/>
</dbReference>
<dbReference type="InterPro" id="IPR029039">
    <property type="entry name" value="Flavoprotein-like_sf"/>
</dbReference>
<evidence type="ECO:0000259" key="1">
    <source>
        <dbReference type="PROSITE" id="PS50902"/>
    </source>
</evidence>
<evidence type="ECO:0000313" key="2">
    <source>
        <dbReference type="EMBL" id="EWT04275.1"/>
    </source>
</evidence>
<dbReference type="SUPFAM" id="SSF52218">
    <property type="entry name" value="Flavoproteins"/>
    <property type="match status" value="1"/>
</dbReference>
<dbReference type="OrthoDB" id="3253043at2"/>
<dbReference type="Gene3D" id="3.40.50.360">
    <property type="match status" value="1"/>
</dbReference>
<dbReference type="PROSITE" id="PS50902">
    <property type="entry name" value="FLAVODOXIN_LIKE"/>
    <property type="match status" value="1"/>
</dbReference>
<reference evidence="3" key="1">
    <citation type="submission" date="2013-08" db="EMBL/GenBank/DDBJ databases">
        <title>Intrasporangium oryzae NRRL B-24470.</title>
        <authorList>
            <person name="Liu H."/>
            <person name="Wang G."/>
        </authorList>
    </citation>
    <scope>NUCLEOTIDE SEQUENCE [LARGE SCALE GENOMIC DNA]</scope>
    <source>
        <strain evidence="3">Q5-1</strain>
    </source>
</reference>
<gene>
    <name evidence="2" type="ORF">N864_14835</name>
</gene>
<name>W9GDW5_9MICO</name>
<organism evidence="2 3">
    <name type="scientific">Intrasporangium chromatireducens Q5-1</name>
    <dbReference type="NCBI Taxonomy" id="584657"/>
    <lineage>
        <taxon>Bacteria</taxon>
        <taxon>Bacillati</taxon>
        <taxon>Actinomycetota</taxon>
        <taxon>Actinomycetes</taxon>
        <taxon>Micrococcales</taxon>
        <taxon>Intrasporangiaceae</taxon>
        <taxon>Intrasporangium</taxon>
    </lineage>
</organism>
<accession>W9GDW5</accession>
<dbReference type="GO" id="GO:0010181">
    <property type="term" value="F:FMN binding"/>
    <property type="evidence" value="ECO:0007669"/>
    <property type="project" value="InterPro"/>
</dbReference>
<dbReference type="AlphaFoldDB" id="W9GDW5"/>